<proteinExistence type="predicted"/>
<accession>A0ABP8JG30</accession>
<keyword evidence="2" id="KW-1185">Reference proteome</keyword>
<sequence length="274" mass="27956">MPITVSGVVLLIAAGSMPALPALALVGGLGAATVLLRFGVGEQLACRALHGARSPTAAEAAVMAPAITRACAAGLGPPLVRLAVQPHGQGLVAFACGGSTVVAPRDLVVAVHHGRVTHEQAAASIAHAAAICSAGLTRGQVALAVWCLPWVVLEGVVAAAGRTLRGVALLRMAWRARVVVAGIAVAQNAADGHPWMAALLVVLIGATYAQPALTRHWHRRLALVGDDTLAEHGLGGHYAGLLALSGHRVDLERHARLTRPRDTDRTGGVVLSLT</sequence>
<organism evidence="1 2">
    <name type="scientific">Ornithinibacter aureus</name>
    <dbReference type="NCBI Taxonomy" id="622664"/>
    <lineage>
        <taxon>Bacteria</taxon>
        <taxon>Bacillati</taxon>
        <taxon>Actinomycetota</taxon>
        <taxon>Actinomycetes</taxon>
        <taxon>Micrococcales</taxon>
        <taxon>Intrasporangiaceae</taxon>
        <taxon>Ornithinibacter</taxon>
    </lineage>
</organism>
<comment type="caution">
    <text evidence="1">The sequence shown here is derived from an EMBL/GenBank/DDBJ whole genome shotgun (WGS) entry which is preliminary data.</text>
</comment>
<dbReference type="EMBL" id="BAABFX010000012">
    <property type="protein sequence ID" value="GAA4390209.1"/>
    <property type="molecule type" value="Genomic_DNA"/>
</dbReference>
<dbReference type="Proteomes" id="UP001500390">
    <property type="component" value="Unassembled WGS sequence"/>
</dbReference>
<protein>
    <recommendedName>
        <fullName evidence="3">Peptidase M48 domain-containing protein</fullName>
    </recommendedName>
</protein>
<evidence type="ECO:0008006" key="3">
    <source>
        <dbReference type="Google" id="ProtNLM"/>
    </source>
</evidence>
<evidence type="ECO:0000313" key="1">
    <source>
        <dbReference type="EMBL" id="GAA4390209.1"/>
    </source>
</evidence>
<gene>
    <name evidence="1" type="ORF">GCM10023153_07120</name>
</gene>
<evidence type="ECO:0000313" key="2">
    <source>
        <dbReference type="Proteomes" id="UP001500390"/>
    </source>
</evidence>
<name>A0ABP8JG30_9MICO</name>
<reference evidence="2" key="1">
    <citation type="journal article" date="2019" name="Int. J. Syst. Evol. Microbiol.">
        <title>The Global Catalogue of Microorganisms (GCM) 10K type strain sequencing project: providing services to taxonomists for standard genome sequencing and annotation.</title>
        <authorList>
            <consortium name="The Broad Institute Genomics Platform"/>
            <consortium name="The Broad Institute Genome Sequencing Center for Infectious Disease"/>
            <person name="Wu L."/>
            <person name="Ma J."/>
        </authorList>
    </citation>
    <scope>NUCLEOTIDE SEQUENCE [LARGE SCALE GENOMIC DNA]</scope>
    <source>
        <strain evidence="2">JCM 17738</strain>
    </source>
</reference>